<dbReference type="GO" id="GO:0004622">
    <property type="term" value="F:phosphatidylcholine lysophospholipase activity"/>
    <property type="evidence" value="ECO:0007669"/>
    <property type="project" value="TreeGrafter"/>
</dbReference>
<accession>A0A1W9HYV1</accession>
<dbReference type="RefSeq" id="WP_376801787.1">
    <property type="nucleotide sequence ID" value="NZ_DBNB01000020.1"/>
</dbReference>
<dbReference type="Gene3D" id="3.40.50.1110">
    <property type="entry name" value="SGNH hydrolase"/>
    <property type="match status" value="1"/>
</dbReference>
<dbReference type="SUPFAM" id="SSF52266">
    <property type="entry name" value="SGNH hydrolase"/>
    <property type="match status" value="1"/>
</dbReference>
<dbReference type="CDD" id="cd01822">
    <property type="entry name" value="Lysophospholipase_L1_like"/>
    <property type="match status" value="1"/>
</dbReference>
<dbReference type="AlphaFoldDB" id="A0A1W9HYV1"/>
<keyword evidence="1" id="KW-0732">Signal</keyword>
<dbReference type="Proteomes" id="UP000192872">
    <property type="component" value="Unassembled WGS sequence"/>
</dbReference>
<protein>
    <submittedName>
        <fullName evidence="3">Arylesterase</fullName>
    </submittedName>
</protein>
<dbReference type="Pfam" id="PF13472">
    <property type="entry name" value="Lipase_GDSL_2"/>
    <property type="match status" value="1"/>
</dbReference>
<dbReference type="InterPro" id="IPR051532">
    <property type="entry name" value="Ester_Hydrolysis_Enzymes"/>
</dbReference>
<feature type="chain" id="PRO_5011986725" evidence="1">
    <location>
        <begin position="26"/>
        <end position="213"/>
    </location>
</feature>
<sequence length="213" mass="22785">MRRIAAYLALTISLAGILAAPVASAERTLRLVAVGDSLTAGYGLPAKDSFPAQLEALLRQRGLDVQLINAGVSGDTTSGGLARFDWSVPEGTDGVILELGANDALRGLDPVAAEKALDVMLSRLQERRIPVLLAGMYAPRNLGPEYVTAFDAIYPRLAEKYGTVFYPFFLEGMMGVPALDLGDGLHPNAEGVNVIARGILPKVEELITRIRQR</sequence>
<dbReference type="PANTHER" id="PTHR30383:SF24">
    <property type="entry name" value="THIOESTERASE 1_PROTEASE 1_LYSOPHOSPHOLIPASE L1"/>
    <property type="match status" value="1"/>
</dbReference>
<dbReference type="STRING" id="1827387.A4S15_07220"/>
<organism evidence="3 4">
    <name type="scientific">Candidatus Raskinella chloraquaticus</name>
    <dbReference type="NCBI Taxonomy" id="1951219"/>
    <lineage>
        <taxon>Bacteria</taxon>
        <taxon>Pseudomonadati</taxon>
        <taxon>Pseudomonadota</taxon>
        <taxon>Alphaproteobacteria</taxon>
        <taxon>Hyphomicrobiales</taxon>
        <taxon>Phreatobacteraceae</taxon>
        <taxon>Candidatus Raskinella</taxon>
    </lineage>
</organism>
<proteinExistence type="predicted"/>
<gene>
    <name evidence="3" type="ORF">A4S15_07220</name>
</gene>
<dbReference type="EMBL" id="LWDL01000012">
    <property type="protein sequence ID" value="OQW52613.1"/>
    <property type="molecule type" value="Genomic_DNA"/>
</dbReference>
<comment type="caution">
    <text evidence="3">The sequence shown here is derived from an EMBL/GenBank/DDBJ whole genome shotgun (WGS) entry which is preliminary data.</text>
</comment>
<feature type="signal peptide" evidence="1">
    <location>
        <begin position="1"/>
        <end position="25"/>
    </location>
</feature>
<evidence type="ECO:0000313" key="3">
    <source>
        <dbReference type="EMBL" id="OQW52613.1"/>
    </source>
</evidence>
<dbReference type="InterPro" id="IPR036514">
    <property type="entry name" value="SGNH_hydro_sf"/>
</dbReference>
<dbReference type="InterPro" id="IPR013830">
    <property type="entry name" value="SGNH_hydro"/>
</dbReference>
<feature type="domain" description="SGNH hydrolase-type esterase" evidence="2">
    <location>
        <begin position="33"/>
        <end position="191"/>
    </location>
</feature>
<reference evidence="3 4" key="1">
    <citation type="journal article" date="2017" name="Water Res.">
        <title>Comammox in drinking water systems.</title>
        <authorList>
            <person name="Wang Y."/>
            <person name="Ma L."/>
            <person name="Mao Y."/>
            <person name="Jiang X."/>
            <person name="Xia Y."/>
            <person name="Yu K."/>
            <person name="Li B."/>
            <person name="Zhang T."/>
        </authorList>
    </citation>
    <scope>NUCLEOTIDE SEQUENCE [LARGE SCALE GENOMIC DNA]</scope>
    <source>
        <strain evidence="3">SG_bin8</strain>
    </source>
</reference>
<evidence type="ECO:0000256" key="1">
    <source>
        <dbReference type="SAM" id="SignalP"/>
    </source>
</evidence>
<evidence type="ECO:0000259" key="2">
    <source>
        <dbReference type="Pfam" id="PF13472"/>
    </source>
</evidence>
<evidence type="ECO:0000313" key="4">
    <source>
        <dbReference type="Proteomes" id="UP000192872"/>
    </source>
</evidence>
<name>A0A1W9HYV1_9HYPH</name>
<dbReference type="PANTHER" id="PTHR30383">
    <property type="entry name" value="THIOESTERASE 1/PROTEASE 1/LYSOPHOSPHOLIPASE L1"/>
    <property type="match status" value="1"/>
</dbReference>